<protein>
    <submittedName>
        <fullName evidence="1">Uncharacterized protein</fullName>
    </submittedName>
</protein>
<accession>A0A1V1NUT2</accession>
<proteinExistence type="predicted"/>
<sequence>MALVKRASVSSRSFPAALIEAETLFIPVVKSEVVTPYVFEISLSLSRISAVLSDSNPNPFNVAIKLLLASSKLVIPSPIFTSMALCSARFNASLAVNPILAHSDVAWIISAVVLPTVCPILLASCVSFSMDALDSSVTFLSSTKAVSNSFTASTISKTALIACT</sequence>
<evidence type="ECO:0000313" key="2">
    <source>
        <dbReference type="Proteomes" id="UP000189670"/>
    </source>
</evidence>
<dbReference type="Proteomes" id="UP000189670">
    <property type="component" value="Unassembled WGS sequence"/>
</dbReference>
<organism evidence="1 2">
    <name type="scientific">Candidatus Magnetoglobus multicellularis str. Araruama</name>
    <dbReference type="NCBI Taxonomy" id="890399"/>
    <lineage>
        <taxon>Bacteria</taxon>
        <taxon>Pseudomonadati</taxon>
        <taxon>Thermodesulfobacteriota</taxon>
        <taxon>Desulfobacteria</taxon>
        <taxon>Desulfobacterales</taxon>
        <taxon>Desulfobacteraceae</taxon>
        <taxon>Candidatus Magnetoglobus</taxon>
    </lineage>
</organism>
<name>A0A1V1NUT2_9BACT</name>
<evidence type="ECO:0000313" key="1">
    <source>
        <dbReference type="EMBL" id="ETR66318.1"/>
    </source>
</evidence>
<comment type="caution">
    <text evidence="1">The sequence shown here is derived from an EMBL/GenBank/DDBJ whole genome shotgun (WGS) entry which is preliminary data.</text>
</comment>
<gene>
    <name evidence="1" type="ORF">OMM_05712</name>
</gene>
<dbReference type="AlphaFoldDB" id="A0A1V1NUT2"/>
<dbReference type="EMBL" id="ATBP01002073">
    <property type="protein sequence ID" value="ETR66318.1"/>
    <property type="molecule type" value="Genomic_DNA"/>
</dbReference>
<reference evidence="2" key="1">
    <citation type="submission" date="2012-11" db="EMBL/GenBank/DDBJ databases">
        <authorList>
            <person name="Lucero-Rivera Y.E."/>
            <person name="Tovar-Ramirez D."/>
        </authorList>
    </citation>
    <scope>NUCLEOTIDE SEQUENCE [LARGE SCALE GENOMIC DNA]</scope>
    <source>
        <strain evidence="2">Araruama</strain>
    </source>
</reference>